<dbReference type="PROSITE" id="PS51480">
    <property type="entry name" value="DHAL"/>
    <property type="match status" value="1"/>
</dbReference>
<feature type="region of interest" description="Disordered" evidence="1">
    <location>
        <begin position="1"/>
        <end position="36"/>
    </location>
</feature>
<protein>
    <submittedName>
        <fullName evidence="3">DAK2 domain-containing protein</fullName>
    </submittedName>
</protein>
<name>A0A6P1T2R0_9RHOB</name>
<proteinExistence type="predicted"/>
<dbReference type="SUPFAM" id="SSF101473">
    <property type="entry name" value="DhaL-like"/>
    <property type="match status" value="1"/>
</dbReference>
<organism evidence="3 4">
    <name type="scientific">Algicella marina</name>
    <dbReference type="NCBI Taxonomy" id="2683284"/>
    <lineage>
        <taxon>Bacteria</taxon>
        <taxon>Pseudomonadati</taxon>
        <taxon>Pseudomonadota</taxon>
        <taxon>Alphaproteobacteria</taxon>
        <taxon>Rhodobacterales</taxon>
        <taxon>Paracoccaceae</taxon>
        <taxon>Algicella</taxon>
    </lineage>
</organism>
<dbReference type="InterPro" id="IPR036117">
    <property type="entry name" value="DhaL_dom_sf"/>
</dbReference>
<evidence type="ECO:0000256" key="1">
    <source>
        <dbReference type="SAM" id="MobiDB-lite"/>
    </source>
</evidence>
<keyword evidence="4" id="KW-1185">Reference proteome</keyword>
<dbReference type="Gene3D" id="1.25.40.340">
    <property type="match status" value="1"/>
</dbReference>
<feature type="domain" description="DhaL" evidence="2">
    <location>
        <begin position="1"/>
        <end position="55"/>
    </location>
</feature>
<reference evidence="3 4" key="1">
    <citation type="submission" date="2019-12" db="EMBL/GenBank/DDBJ databases">
        <title>Complete genome sequence of Algicella marina strain 9Alg 56(T) isolated from the red alga Tichocarpus crinitus.</title>
        <authorList>
            <person name="Kim S.-G."/>
            <person name="Nedashkovskaya O.I."/>
        </authorList>
    </citation>
    <scope>NUCLEOTIDE SEQUENCE [LARGE SCALE GENOMIC DNA]</scope>
    <source>
        <strain evidence="3 4">9Alg 56</strain>
    </source>
</reference>
<dbReference type="Proteomes" id="UP000464495">
    <property type="component" value="Chromosome"/>
</dbReference>
<dbReference type="GO" id="GO:0006071">
    <property type="term" value="P:glycerol metabolic process"/>
    <property type="evidence" value="ECO:0007669"/>
    <property type="project" value="InterPro"/>
</dbReference>
<dbReference type="AlphaFoldDB" id="A0A6P1T2R0"/>
<dbReference type="Pfam" id="PF02734">
    <property type="entry name" value="Dak2"/>
    <property type="match status" value="1"/>
</dbReference>
<dbReference type="GO" id="GO:0004371">
    <property type="term" value="F:glycerone kinase activity"/>
    <property type="evidence" value="ECO:0007669"/>
    <property type="project" value="InterPro"/>
</dbReference>
<evidence type="ECO:0000313" key="4">
    <source>
        <dbReference type="Proteomes" id="UP000464495"/>
    </source>
</evidence>
<dbReference type="EMBL" id="CP046620">
    <property type="protein sequence ID" value="QHQ36287.1"/>
    <property type="molecule type" value="Genomic_DNA"/>
</dbReference>
<evidence type="ECO:0000313" key="3">
    <source>
        <dbReference type="EMBL" id="QHQ36287.1"/>
    </source>
</evidence>
<accession>A0A6P1T2R0</accession>
<dbReference type="InterPro" id="IPR004007">
    <property type="entry name" value="DhaL_dom"/>
</dbReference>
<gene>
    <name evidence="3" type="ORF">GO499_14450</name>
</gene>
<dbReference type="KEGG" id="amaq:GO499_14450"/>
<sequence>MVCLAAASKAAEEGSDSTAEMKSQMGRSKKLGDRSIGHIDPGAASAAFLIAAMADALRNDNGLD</sequence>
<evidence type="ECO:0000259" key="2">
    <source>
        <dbReference type="PROSITE" id="PS51480"/>
    </source>
</evidence>